<feature type="domain" description="AprE-like beta-barrel" evidence="12">
    <location>
        <begin position="338"/>
        <end position="426"/>
    </location>
</feature>
<dbReference type="Pfam" id="PF26002">
    <property type="entry name" value="Beta-barrel_AprE"/>
    <property type="match status" value="1"/>
</dbReference>
<evidence type="ECO:0000259" key="11">
    <source>
        <dbReference type="Pfam" id="PF25994"/>
    </source>
</evidence>
<dbReference type="Proteomes" id="UP000094969">
    <property type="component" value="Chromosome"/>
</dbReference>
<keyword evidence="3 9" id="KW-0813">Transport</keyword>
<dbReference type="STRING" id="1526658.BHK69_18630"/>
<evidence type="ECO:0000256" key="2">
    <source>
        <dbReference type="ARBA" id="ARBA00009477"/>
    </source>
</evidence>
<protein>
    <recommendedName>
        <fullName evidence="9">Membrane fusion protein (MFP) family protein</fullName>
    </recommendedName>
</protein>
<dbReference type="PRINTS" id="PR01490">
    <property type="entry name" value="RTXTOXIND"/>
</dbReference>
<comment type="subcellular location">
    <subcellularLocation>
        <location evidence="1 9">Cell inner membrane</location>
        <topology evidence="1 9">Single-pass membrane protein</topology>
    </subcellularLocation>
</comment>
<name>A0A1D7U487_9HYPH</name>
<keyword evidence="7 9" id="KW-1133">Transmembrane helix</keyword>
<keyword evidence="8 9" id="KW-0472">Membrane</keyword>
<dbReference type="NCBIfam" id="TIGR01843">
    <property type="entry name" value="type_I_hlyD"/>
    <property type="match status" value="1"/>
</dbReference>
<feature type="transmembrane region" description="Helical" evidence="9">
    <location>
        <begin position="33"/>
        <end position="52"/>
    </location>
</feature>
<dbReference type="Gene3D" id="2.40.30.170">
    <property type="match status" value="1"/>
</dbReference>
<evidence type="ECO:0000256" key="10">
    <source>
        <dbReference type="SAM" id="Coils"/>
    </source>
</evidence>
<evidence type="ECO:0000256" key="6">
    <source>
        <dbReference type="ARBA" id="ARBA00022692"/>
    </source>
</evidence>
<evidence type="ECO:0000256" key="3">
    <source>
        <dbReference type="ARBA" id="ARBA00022448"/>
    </source>
</evidence>
<reference evidence="13 14" key="1">
    <citation type="journal article" date="2015" name="Antonie Van Leeuwenhoek">
        <title>Bosea vaviloviae sp. nov., a new species of slow-growing rhizobia isolated from nodules of the relict species Vavilovia formosa (Stev.) Fed.</title>
        <authorList>
            <person name="Safronova V.I."/>
            <person name="Kuznetsova I.G."/>
            <person name="Sazanova A.L."/>
            <person name="Kimeklis A.K."/>
            <person name="Belimov A.A."/>
            <person name="Andronov E.E."/>
            <person name="Pinaev A.G."/>
            <person name="Chizhevskaya E.P."/>
            <person name="Pukhaev A.R."/>
            <person name="Popov K.P."/>
            <person name="Willems A."/>
            <person name="Tikhonovich I.A."/>
        </authorList>
    </citation>
    <scope>NUCLEOTIDE SEQUENCE [LARGE SCALE GENOMIC DNA]</scope>
    <source>
        <strain evidence="13 14">Vaf18</strain>
    </source>
</reference>
<evidence type="ECO:0000313" key="14">
    <source>
        <dbReference type="Proteomes" id="UP000094969"/>
    </source>
</evidence>
<dbReference type="PANTHER" id="PTHR30386:SF17">
    <property type="entry name" value="ALKALINE PROTEASE SECRETION PROTEIN APRE"/>
    <property type="match status" value="1"/>
</dbReference>
<dbReference type="InterPro" id="IPR010129">
    <property type="entry name" value="T1SS_HlyD"/>
</dbReference>
<dbReference type="InterPro" id="IPR058982">
    <property type="entry name" value="Beta-barrel_AprE"/>
</dbReference>
<comment type="similarity">
    <text evidence="2 9">Belongs to the membrane fusion protein (MFP) (TC 8.A.1) family.</text>
</comment>
<accession>A0A1D7U487</accession>
<dbReference type="InterPro" id="IPR050739">
    <property type="entry name" value="MFP"/>
</dbReference>
<feature type="coiled-coil region" evidence="10">
    <location>
        <begin position="269"/>
        <end position="303"/>
    </location>
</feature>
<gene>
    <name evidence="13" type="ORF">BHK69_18630</name>
</gene>
<keyword evidence="6 9" id="KW-0812">Transmembrane</keyword>
<keyword evidence="14" id="KW-1185">Reference proteome</keyword>
<dbReference type="InterPro" id="IPR058781">
    <property type="entry name" value="HH_AprE-like"/>
</dbReference>
<sequence length="449" mass="49414">MNAQNFDAKLFAKAQKGVRAADRRADFSLGPHVASGMALALLLVVGFGGWAVSANLNGAVLGQGTVKVDQNLKEVQHRDGGIIRSIAVRQGDSVSEGQVLFQLEDVQTRAELSIVRSQLAEHLARGARLVAERDGFDKVDFPSPLAALSEEAAEIIKGETRLFEGNRTNRESRKEQLEIGIVQSGEEIKGLQARHVAKSEELRLVEMERTKFLGLFQKGYIDGSKVFNINREWARLLGERGEIEATLARAKLRISETRLQIISINDTARTEAQRELRLVEAKLSELQDRRVASEDRLSRTEIRSPIAGTVNEMTIFTIGGVITPAARLATIVPAGAKLTIEVRITPADIDQVKPGQAARLRFSAFNRNMTPEIPGRISHVSPATTKDAATGQSYYTCEVQIEGDIAVLGDRKLLPGMPVEVMITTEERKALSFLTKPFTDHASRMFLER</sequence>
<proteinExistence type="inferred from homology"/>
<dbReference type="SUPFAM" id="SSF111369">
    <property type="entry name" value="HlyD-like secretion proteins"/>
    <property type="match status" value="1"/>
</dbReference>
<keyword evidence="5 9" id="KW-0997">Cell inner membrane</keyword>
<keyword evidence="10" id="KW-0175">Coiled coil</keyword>
<evidence type="ECO:0000313" key="13">
    <source>
        <dbReference type="EMBL" id="AOO82187.1"/>
    </source>
</evidence>
<organism evidence="13 14">
    <name type="scientific">Bosea vaviloviae</name>
    <dbReference type="NCBI Taxonomy" id="1526658"/>
    <lineage>
        <taxon>Bacteria</taxon>
        <taxon>Pseudomonadati</taxon>
        <taxon>Pseudomonadota</taxon>
        <taxon>Alphaproteobacteria</taxon>
        <taxon>Hyphomicrobiales</taxon>
        <taxon>Boseaceae</taxon>
        <taxon>Bosea</taxon>
    </lineage>
</organism>
<evidence type="ECO:0000259" key="12">
    <source>
        <dbReference type="Pfam" id="PF26002"/>
    </source>
</evidence>
<dbReference type="GO" id="GO:0005886">
    <property type="term" value="C:plasma membrane"/>
    <property type="evidence" value="ECO:0007669"/>
    <property type="project" value="UniProtKB-SubCell"/>
</dbReference>
<evidence type="ECO:0000256" key="5">
    <source>
        <dbReference type="ARBA" id="ARBA00022519"/>
    </source>
</evidence>
<evidence type="ECO:0000256" key="8">
    <source>
        <dbReference type="ARBA" id="ARBA00023136"/>
    </source>
</evidence>
<feature type="domain" description="AprE-like long alpha-helical hairpin" evidence="11">
    <location>
        <begin position="109"/>
        <end position="296"/>
    </location>
</feature>
<keyword evidence="4 9" id="KW-1003">Cell membrane</keyword>
<evidence type="ECO:0000256" key="1">
    <source>
        <dbReference type="ARBA" id="ARBA00004377"/>
    </source>
</evidence>
<dbReference type="AlphaFoldDB" id="A0A1D7U487"/>
<dbReference type="GO" id="GO:0015031">
    <property type="term" value="P:protein transport"/>
    <property type="evidence" value="ECO:0007669"/>
    <property type="project" value="InterPro"/>
</dbReference>
<dbReference type="Gene3D" id="2.40.50.100">
    <property type="match status" value="1"/>
</dbReference>
<evidence type="ECO:0000256" key="9">
    <source>
        <dbReference type="RuleBase" id="RU365093"/>
    </source>
</evidence>
<dbReference type="Pfam" id="PF25994">
    <property type="entry name" value="HH_AprE"/>
    <property type="match status" value="1"/>
</dbReference>
<evidence type="ECO:0000256" key="4">
    <source>
        <dbReference type="ARBA" id="ARBA00022475"/>
    </source>
</evidence>
<dbReference type="RefSeq" id="WP_069691397.1">
    <property type="nucleotide sequence ID" value="NZ_CP017147.1"/>
</dbReference>
<dbReference type="KEGG" id="bvv:BHK69_18630"/>
<dbReference type="EMBL" id="CP017147">
    <property type="protein sequence ID" value="AOO82187.1"/>
    <property type="molecule type" value="Genomic_DNA"/>
</dbReference>
<evidence type="ECO:0000256" key="7">
    <source>
        <dbReference type="ARBA" id="ARBA00022989"/>
    </source>
</evidence>
<dbReference type="OrthoDB" id="9810980at2"/>
<dbReference type="PANTHER" id="PTHR30386">
    <property type="entry name" value="MEMBRANE FUSION SUBUNIT OF EMRAB-TOLC MULTIDRUG EFFLUX PUMP"/>
    <property type="match status" value="1"/>
</dbReference>